<comment type="function">
    <text evidence="10">Part of a membrane-bound complex that couples electron transfer with translocation of ions across the membrane.</text>
</comment>
<comment type="similarity">
    <text evidence="10">Belongs to the NqrB/RnfD family.</text>
</comment>
<dbReference type="Pfam" id="PF03116">
    <property type="entry name" value="NQR2_RnfD_RnfE"/>
    <property type="match status" value="1"/>
</dbReference>
<feature type="transmembrane region" description="Helical" evidence="10">
    <location>
        <begin position="20"/>
        <end position="39"/>
    </location>
</feature>
<keyword evidence="9 10" id="KW-0472">Membrane</keyword>
<keyword evidence="1 10" id="KW-0813">Transport</keyword>
<protein>
    <recommendedName>
        <fullName evidence="10">Ion-translocating oxidoreductase complex subunit D</fullName>
        <ecNumber evidence="10">7.-.-.-</ecNumber>
    </recommendedName>
    <alternativeName>
        <fullName evidence="10">Rnf electron transport complex subunit D</fullName>
    </alternativeName>
</protein>
<evidence type="ECO:0000256" key="7">
    <source>
        <dbReference type="ARBA" id="ARBA00022982"/>
    </source>
</evidence>
<feature type="transmembrane region" description="Helical" evidence="10">
    <location>
        <begin position="125"/>
        <end position="145"/>
    </location>
</feature>
<dbReference type="NCBIfam" id="TIGR01946">
    <property type="entry name" value="rnfD"/>
    <property type="match status" value="1"/>
</dbReference>
<reference evidence="11" key="1">
    <citation type="submission" date="2022-07" db="EMBL/GenBank/DDBJ databases">
        <title>Alkalimarinus sp. nov., isolated from gut of a Alitta virens.</title>
        <authorList>
            <person name="Yang A.I."/>
            <person name="Shin N.-R."/>
        </authorList>
    </citation>
    <scope>NUCLEOTIDE SEQUENCE</scope>
    <source>
        <strain evidence="11">FA028</strain>
    </source>
</reference>
<feature type="transmembrane region" description="Helical" evidence="10">
    <location>
        <begin position="258"/>
        <end position="275"/>
    </location>
</feature>
<evidence type="ECO:0000256" key="8">
    <source>
        <dbReference type="ARBA" id="ARBA00022989"/>
    </source>
</evidence>
<sequence>MGLMTITSPHAHGPRKTANLMRAVVIATLPGLFALTWFFGWGNLINVIWCSIIAMLAEAAVLLIRKRPISFYLGDYSALVTGVLLGLALPPLAPWWVSVVAVGFAIVVAKHLYGGMGYNPFNPAMVGFALVLISFPVAMTTSWAAPIQLLDNPMSFIDTLSTIFGFGSHTIDAFTMATPLDVYKHEIGHSVAAEVTKYPVFGDFIAHGWEWVNIAFLAGGLFLMKKGVFTWHTPISMLAALALMSLIFGWDADQSTPPLLHLFAGATMLGAFFIATDPVSSAVSPQGKLIFGAGIGILTYIIRTYGSYPDAIAFSVLLMNFAAPLIDLYTQPRTYGHVKAKRGGKESA</sequence>
<accession>A0A9E8HSC6</accession>
<gene>
    <name evidence="11" type="primary">rsxD</name>
    <name evidence="10" type="synonym">rnfD</name>
    <name evidence="11" type="ORF">NNL22_03335</name>
</gene>
<keyword evidence="3 10" id="KW-0285">Flavoprotein</keyword>
<evidence type="ECO:0000256" key="2">
    <source>
        <dbReference type="ARBA" id="ARBA00022553"/>
    </source>
</evidence>
<organism evidence="11 12">
    <name type="scientific">Alkalimarinus sediminis</name>
    <dbReference type="NCBI Taxonomy" id="1632866"/>
    <lineage>
        <taxon>Bacteria</taxon>
        <taxon>Pseudomonadati</taxon>
        <taxon>Pseudomonadota</taxon>
        <taxon>Gammaproteobacteria</taxon>
        <taxon>Alteromonadales</taxon>
        <taxon>Alteromonadaceae</taxon>
        <taxon>Alkalimarinus</taxon>
    </lineage>
</organism>
<dbReference type="KEGG" id="asem:NNL22_03335"/>
<dbReference type="AlphaFoldDB" id="A0A9E8HSC6"/>
<dbReference type="EC" id="7.-.-.-" evidence="10"/>
<keyword evidence="5 10" id="KW-0812">Transmembrane</keyword>
<dbReference type="RefSeq" id="WP_251810534.1">
    <property type="nucleotide sequence ID" value="NZ_CP101527.1"/>
</dbReference>
<feature type="transmembrane region" description="Helical" evidence="10">
    <location>
        <begin position="95"/>
        <end position="113"/>
    </location>
</feature>
<evidence type="ECO:0000256" key="6">
    <source>
        <dbReference type="ARBA" id="ARBA00022967"/>
    </source>
</evidence>
<feature type="transmembrane region" description="Helical" evidence="10">
    <location>
        <begin position="287"/>
        <end position="305"/>
    </location>
</feature>
<evidence type="ECO:0000256" key="3">
    <source>
        <dbReference type="ARBA" id="ARBA00022630"/>
    </source>
</evidence>
<feature type="transmembrane region" description="Helical" evidence="10">
    <location>
        <begin position="71"/>
        <end position="89"/>
    </location>
</feature>
<dbReference type="NCBIfam" id="NF002011">
    <property type="entry name" value="PRK00816.1"/>
    <property type="match status" value="1"/>
</dbReference>
<dbReference type="Proteomes" id="UP001164472">
    <property type="component" value="Chromosome"/>
</dbReference>
<evidence type="ECO:0000256" key="9">
    <source>
        <dbReference type="ARBA" id="ARBA00023136"/>
    </source>
</evidence>
<dbReference type="InterPro" id="IPR004338">
    <property type="entry name" value="NqrB/RnfD"/>
</dbReference>
<dbReference type="InterPro" id="IPR011303">
    <property type="entry name" value="RnfD_bac"/>
</dbReference>
<dbReference type="GO" id="GO:0022900">
    <property type="term" value="P:electron transport chain"/>
    <property type="evidence" value="ECO:0007669"/>
    <property type="project" value="UniProtKB-UniRule"/>
</dbReference>
<comment type="subcellular location">
    <subcellularLocation>
        <location evidence="10">Cell inner membrane</location>
        <topology evidence="10">Multi-pass membrane protein</topology>
    </subcellularLocation>
</comment>
<dbReference type="EMBL" id="CP101527">
    <property type="protein sequence ID" value="UZW75641.1"/>
    <property type="molecule type" value="Genomic_DNA"/>
</dbReference>
<dbReference type="GO" id="GO:0055085">
    <property type="term" value="P:transmembrane transport"/>
    <property type="evidence" value="ECO:0007669"/>
    <property type="project" value="InterPro"/>
</dbReference>
<keyword evidence="2 10" id="KW-0597">Phosphoprotein</keyword>
<evidence type="ECO:0000313" key="12">
    <source>
        <dbReference type="Proteomes" id="UP001164472"/>
    </source>
</evidence>
<feature type="transmembrane region" description="Helical" evidence="10">
    <location>
        <begin position="311"/>
        <end position="329"/>
    </location>
</feature>
<name>A0A9E8HSC6_9ALTE</name>
<evidence type="ECO:0000256" key="1">
    <source>
        <dbReference type="ARBA" id="ARBA00022448"/>
    </source>
</evidence>
<keyword evidence="10" id="KW-1003">Cell membrane</keyword>
<dbReference type="GO" id="GO:0005886">
    <property type="term" value="C:plasma membrane"/>
    <property type="evidence" value="ECO:0007669"/>
    <property type="project" value="UniProtKB-SubCell"/>
</dbReference>
<keyword evidence="4 10" id="KW-0288">FMN</keyword>
<keyword evidence="10" id="KW-0997">Cell inner membrane</keyword>
<proteinExistence type="inferred from homology"/>
<keyword evidence="12" id="KW-1185">Reference proteome</keyword>
<keyword evidence="7 10" id="KW-0249">Electron transport</keyword>
<keyword evidence="6 10" id="KW-1278">Translocase</keyword>
<feature type="transmembrane region" description="Helical" evidence="10">
    <location>
        <begin position="45"/>
        <end position="64"/>
    </location>
</feature>
<feature type="transmembrane region" description="Helical" evidence="10">
    <location>
        <begin position="235"/>
        <end position="252"/>
    </location>
</feature>
<comment type="subunit">
    <text evidence="10">The complex is composed of six subunits: RnfA, RnfB, RnfC, RnfD, RnfE and RnfG.</text>
</comment>
<comment type="cofactor">
    <cofactor evidence="10">
        <name>FMN</name>
        <dbReference type="ChEBI" id="CHEBI:58210"/>
    </cofactor>
</comment>
<evidence type="ECO:0000256" key="10">
    <source>
        <dbReference type="HAMAP-Rule" id="MF_00462"/>
    </source>
</evidence>
<evidence type="ECO:0000256" key="5">
    <source>
        <dbReference type="ARBA" id="ARBA00022692"/>
    </source>
</evidence>
<keyword evidence="8 10" id="KW-1133">Transmembrane helix</keyword>
<dbReference type="PANTHER" id="PTHR30578">
    <property type="entry name" value="ELECTRON TRANSPORT COMPLEX PROTEIN RNFD"/>
    <property type="match status" value="1"/>
</dbReference>
<dbReference type="HAMAP" id="MF_00462">
    <property type="entry name" value="RsxD_RnfD"/>
    <property type="match status" value="1"/>
</dbReference>
<evidence type="ECO:0000256" key="4">
    <source>
        <dbReference type="ARBA" id="ARBA00022643"/>
    </source>
</evidence>
<feature type="transmembrane region" description="Helical" evidence="10">
    <location>
        <begin position="204"/>
        <end position="223"/>
    </location>
</feature>
<feature type="modified residue" description="FMN phosphoryl threonine" evidence="10">
    <location>
        <position position="178"/>
    </location>
</feature>
<evidence type="ECO:0000313" key="11">
    <source>
        <dbReference type="EMBL" id="UZW75641.1"/>
    </source>
</evidence>
<dbReference type="PANTHER" id="PTHR30578:SF0">
    <property type="entry name" value="ION-TRANSLOCATING OXIDOREDUCTASE COMPLEX SUBUNIT D"/>
    <property type="match status" value="1"/>
</dbReference>